<evidence type="ECO:0000256" key="4">
    <source>
        <dbReference type="ARBA" id="ARBA00020019"/>
    </source>
</evidence>
<dbReference type="InterPro" id="IPR003439">
    <property type="entry name" value="ABC_transporter-like_ATP-bd"/>
</dbReference>
<proteinExistence type="inferred from homology"/>
<evidence type="ECO:0000256" key="7">
    <source>
        <dbReference type="ARBA" id="ARBA00022741"/>
    </source>
</evidence>
<dbReference type="InterPro" id="IPR017871">
    <property type="entry name" value="ABC_transporter-like_CS"/>
</dbReference>
<dbReference type="Gene3D" id="3.30.70.260">
    <property type="match status" value="1"/>
</dbReference>
<protein>
    <recommendedName>
        <fullName evidence="4">Cell division ATP-binding protein FtsE</fullName>
    </recommendedName>
</protein>
<dbReference type="SMART" id="SM00382">
    <property type="entry name" value="AAA"/>
    <property type="match status" value="1"/>
</dbReference>
<dbReference type="InterPro" id="IPR045865">
    <property type="entry name" value="ACT-like_dom_sf"/>
</dbReference>
<dbReference type="InterPro" id="IPR003593">
    <property type="entry name" value="AAA+_ATPase"/>
</dbReference>
<dbReference type="InterPro" id="IPR041701">
    <property type="entry name" value="MetN_ABC"/>
</dbReference>
<dbReference type="Pfam" id="PF09383">
    <property type="entry name" value="NIL"/>
    <property type="match status" value="1"/>
</dbReference>
<dbReference type="PANTHER" id="PTHR43166">
    <property type="entry name" value="AMINO ACID IMPORT ATP-BINDING PROTEIN"/>
    <property type="match status" value="1"/>
</dbReference>
<keyword evidence="7" id="KW-0547">Nucleotide-binding</keyword>
<feature type="chain" id="PRO_5008751942" description="Cell division ATP-binding protein FtsE" evidence="12">
    <location>
        <begin position="23"/>
        <end position="433"/>
    </location>
</feature>
<keyword evidence="9" id="KW-1278">Translocase</keyword>
<keyword evidence="12" id="KW-0732">Signal</keyword>
<dbReference type="GO" id="GO:0016887">
    <property type="term" value="F:ATP hydrolysis activity"/>
    <property type="evidence" value="ECO:0007669"/>
    <property type="project" value="InterPro"/>
</dbReference>
<dbReference type="PROSITE" id="PS50893">
    <property type="entry name" value="ABC_TRANSPORTER_2"/>
    <property type="match status" value="1"/>
</dbReference>
<evidence type="ECO:0000256" key="3">
    <source>
        <dbReference type="ARBA" id="ARBA00005417"/>
    </source>
</evidence>
<dbReference type="STRING" id="569.A6V27_17295"/>
<keyword evidence="5" id="KW-0813">Transport</keyword>
<evidence type="ECO:0000256" key="11">
    <source>
        <dbReference type="ARBA" id="ARBA00023136"/>
    </source>
</evidence>
<dbReference type="FunFam" id="3.40.50.300:FF:000056">
    <property type="entry name" value="Cell division ATP-binding protein FtsE"/>
    <property type="match status" value="1"/>
</dbReference>
<evidence type="ECO:0000256" key="9">
    <source>
        <dbReference type="ARBA" id="ARBA00022967"/>
    </source>
</evidence>
<dbReference type="GO" id="GO:0006865">
    <property type="term" value="P:amino acid transport"/>
    <property type="evidence" value="ECO:0007669"/>
    <property type="project" value="UniProtKB-KW"/>
</dbReference>
<gene>
    <name evidence="14" type="primary">metN</name>
    <name evidence="14" type="ORF">BN1044_04302</name>
</gene>
<dbReference type="EMBL" id="FMIQ01000081">
    <property type="protein sequence ID" value="SCM54791.1"/>
    <property type="molecule type" value="Genomic_DNA"/>
</dbReference>
<evidence type="ECO:0000313" key="14">
    <source>
        <dbReference type="EMBL" id="SCM54791.1"/>
    </source>
</evidence>
<evidence type="ECO:0000256" key="10">
    <source>
        <dbReference type="ARBA" id="ARBA00022970"/>
    </source>
</evidence>
<sequence length="433" mass="46917">MMNLSMLRLSALQLSMFNTAMLAESLREPAVLEIQETENTPEVPYNHIVLADLNKTYANGVNALKGINLTIQRGEIFGIIGRSGAGKSSLIRTLNRLENPSSGTVAVNGVNIGALNEDQLVAFRRRTGMIFQHFNLLSAKTVRENIELPLKVAGVSAAARKLKVDSLLKLVGLEARHNAYPAQLSGGQKQRVGIARALVHDPEILLCDEATSALDPETTHSILALLKSINQTLKLTIVLITHEMEVIREICDRVVVLEHGEMIESGDVWQVFGEPQHEVTQTLLTPRRQNLPEDLQAQLHPHPKSARDALLLRLSYSGFEASRPNLSALVKALGHDVQIISSSLDVIQQRTVGSVLLTAIPQFGATAFKGNWLTFSSVIGKSTNGCVRGTNSACCQLNHGKAAMAGDCVKHSLAMPISASPLCSMVRISCGEP</sequence>
<evidence type="ECO:0000313" key="15">
    <source>
        <dbReference type="Proteomes" id="UP000094844"/>
    </source>
</evidence>
<dbReference type="Proteomes" id="UP000094844">
    <property type="component" value="Unassembled WGS sequence"/>
</dbReference>
<accession>A0A1C6Z6R5</accession>
<evidence type="ECO:0000256" key="5">
    <source>
        <dbReference type="ARBA" id="ARBA00022448"/>
    </source>
</evidence>
<evidence type="ECO:0000256" key="2">
    <source>
        <dbReference type="ARBA" id="ARBA00004417"/>
    </source>
</evidence>
<keyword evidence="8 14" id="KW-0067">ATP-binding</keyword>
<keyword evidence="10" id="KW-0029">Amino-acid transport</keyword>
<comment type="subcellular location">
    <subcellularLocation>
        <location evidence="2">Cell inner membrane</location>
        <topology evidence="2">Peripheral membrane protein</topology>
    </subcellularLocation>
</comment>
<keyword evidence="6" id="KW-1003">Cell membrane</keyword>
<name>A0A1C6Z6R5_HAFAL</name>
<organism evidence="14 15">
    <name type="scientific">Hafnia alvei</name>
    <dbReference type="NCBI Taxonomy" id="569"/>
    <lineage>
        <taxon>Bacteria</taxon>
        <taxon>Pseudomonadati</taxon>
        <taxon>Pseudomonadota</taxon>
        <taxon>Gammaproteobacteria</taxon>
        <taxon>Enterobacterales</taxon>
        <taxon>Hafniaceae</taxon>
        <taxon>Hafnia</taxon>
    </lineage>
</organism>
<keyword evidence="11" id="KW-0472">Membrane</keyword>
<dbReference type="AlphaFoldDB" id="A0A1C6Z6R5"/>
<evidence type="ECO:0000259" key="13">
    <source>
        <dbReference type="PROSITE" id="PS50893"/>
    </source>
</evidence>
<evidence type="ECO:0000256" key="8">
    <source>
        <dbReference type="ARBA" id="ARBA00022840"/>
    </source>
</evidence>
<dbReference type="PANTHER" id="PTHR43166:SF30">
    <property type="entry name" value="METHIONINE IMPORT ATP-BINDING PROTEIN METN"/>
    <property type="match status" value="1"/>
</dbReference>
<evidence type="ECO:0000256" key="6">
    <source>
        <dbReference type="ARBA" id="ARBA00022475"/>
    </source>
</evidence>
<reference evidence="14 15" key="1">
    <citation type="submission" date="2016-09" db="EMBL/GenBank/DDBJ databases">
        <authorList>
            <person name="Capua I."/>
            <person name="De Benedictis P."/>
            <person name="Joannis T."/>
            <person name="Lombin L.H."/>
            <person name="Cattoli G."/>
        </authorList>
    </citation>
    <scope>NUCLEOTIDE SEQUENCE [LARGE SCALE GENOMIC DNA]</scope>
    <source>
        <strain evidence="14 15">GB001</strain>
    </source>
</reference>
<dbReference type="InterPro" id="IPR050086">
    <property type="entry name" value="MetN_ABC_transporter-like"/>
</dbReference>
<dbReference type="SUPFAM" id="SSF52540">
    <property type="entry name" value="P-loop containing nucleoside triphosphate hydrolases"/>
    <property type="match status" value="1"/>
</dbReference>
<feature type="domain" description="ABC transporter" evidence="13">
    <location>
        <begin position="48"/>
        <end position="284"/>
    </location>
</feature>
<comment type="similarity">
    <text evidence="3">Belongs to the ABC transporter superfamily.</text>
</comment>
<comment type="function">
    <text evidence="1">Part of the ABC transporter FtsEX involved in cellular division. Important for assembly or stability of the septal ring.</text>
</comment>
<dbReference type="SUPFAM" id="SSF55021">
    <property type="entry name" value="ACT-like"/>
    <property type="match status" value="1"/>
</dbReference>
<dbReference type="Gene3D" id="3.40.50.300">
    <property type="entry name" value="P-loop containing nucleotide triphosphate hydrolases"/>
    <property type="match status" value="1"/>
</dbReference>
<dbReference type="InterPro" id="IPR018449">
    <property type="entry name" value="NIL_domain"/>
</dbReference>
<evidence type="ECO:0000256" key="12">
    <source>
        <dbReference type="SAM" id="SignalP"/>
    </source>
</evidence>
<feature type="signal peptide" evidence="12">
    <location>
        <begin position="1"/>
        <end position="22"/>
    </location>
</feature>
<evidence type="ECO:0000256" key="1">
    <source>
        <dbReference type="ARBA" id="ARBA00002579"/>
    </source>
</evidence>
<dbReference type="InterPro" id="IPR027417">
    <property type="entry name" value="P-loop_NTPase"/>
</dbReference>
<dbReference type="GO" id="GO:0005886">
    <property type="term" value="C:plasma membrane"/>
    <property type="evidence" value="ECO:0007669"/>
    <property type="project" value="UniProtKB-SubCell"/>
</dbReference>
<dbReference type="CDD" id="cd03258">
    <property type="entry name" value="ABC_MetN_methionine_transporter"/>
    <property type="match status" value="1"/>
</dbReference>
<dbReference type="PROSITE" id="PS00211">
    <property type="entry name" value="ABC_TRANSPORTER_1"/>
    <property type="match status" value="1"/>
</dbReference>
<dbReference type="GO" id="GO:0005524">
    <property type="term" value="F:ATP binding"/>
    <property type="evidence" value="ECO:0007669"/>
    <property type="project" value="UniProtKB-KW"/>
</dbReference>
<dbReference type="Pfam" id="PF00005">
    <property type="entry name" value="ABC_tran"/>
    <property type="match status" value="1"/>
</dbReference>